<keyword evidence="8 9" id="KW-0975">Bacterial flagellum</keyword>
<name>A0A7I8D5B9_9BACL</name>
<dbReference type="GO" id="GO:0009425">
    <property type="term" value="C:bacterial-type flagellum basal body"/>
    <property type="evidence" value="ECO:0007669"/>
    <property type="project" value="UniProtKB-SubCell"/>
</dbReference>
<dbReference type="NCBIfam" id="TIGR01402">
    <property type="entry name" value="fliQ"/>
    <property type="match status" value="1"/>
</dbReference>
<dbReference type="Pfam" id="PF01313">
    <property type="entry name" value="Bac_export_3"/>
    <property type="match status" value="1"/>
</dbReference>
<evidence type="ECO:0000256" key="7">
    <source>
        <dbReference type="ARBA" id="ARBA00023136"/>
    </source>
</evidence>
<evidence type="ECO:0000256" key="3">
    <source>
        <dbReference type="ARBA" id="ARBA00021718"/>
    </source>
</evidence>
<dbReference type="KEGG" id="eff:skT53_02600"/>
<keyword evidence="10" id="KW-0969">Cilium</keyword>
<organism evidence="10 11">
    <name type="scientific">Effusibacillus dendaii</name>
    <dbReference type="NCBI Taxonomy" id="2743772"/>
    <lineage>
        <taxon>Bacteria</taxon>
        <taxon>Bacillati</taxon>
        <taxon>Bacillota</taxon>
        <taxon>Bacilli</taxon>
        <taxon>Bacillales</taxon>
        <taxon>Alicyclobacillaceae</taxon>
        <taxon>Effusibacillus</taxon>
    </lineage>
</organism>
<comment type="similarity">
    <text evidence="2 9">Belongs to the FliQ/MopD/SpaQ family.</text>
</comment>
<accession>A0A7I8D5B9</accession>
<dbReference type="EMBL" id="AP023366">
    <property type="protein sequence ID" value="BCJ85275.1"/>
    <property type="molecule type" value="Genomic_DNA"/>
</dbReference>
<dbReference type="GO" id="GO:0044780">
    <property type="term" value="P:bacterial-type flagellum assembly"/>
    <property type="evidence" value="ECO:0007669"/>
    <property type="project" value="InterPro"/>
</dbReference>
<evidence type="ECO:0000256" key="8">
    <source>
        <dbReference type="ARBA" id="ARBA00023143"/>
    </source>
</evidence>
<dbReference type="RefSeq" id="WP_200759417.1">
    <property type="nucleotide sequence ID" value="NZ_AP023366.1"/>
</dbReference>
<comment type="subcellular location">
    <subcellularLocation>
        <location evidence="1 9">Cell membrane</location>
        <topology evidence="1">Multi-pass membrane protein</topology>
    </subcellularLocation>
    <subcellularLocation>
        <location evidence="9">Bacterial flagellum basal body</location>
    </subcellularLocation>
</comment>
<keyword evidence="10" id="KW-0966">Cell projection</keyword>
<evidence type="ECO:0000313" key="11">
    <source>
        <dbReference type="Proteomes" id="UP000593802"/>
    </source>
</evidence>
<feature type="transmembrane region" description="Helical" evidence="9">
    <location>
        <begin position="51"/>
        <end position="70"/>
    </location>
</feature>
<dbReference type="InterPro" id="IPR006305">
    <property type="entry name" value="FliQ"/>
</dbReference>
<keyword evidence="4 9" id="KW-1003">Cell membrane</keyword>
<keyword evidence="7 9" id="KW-0472">Membrane</keyword>
<reference evidence="10 11" key="1">
    <citation type="submission" date="2020-08" db="EMBL/GenBank/DDBJ databases">
        <title>Complete Genome Sequence of Effusibacillus dendaii Strain skT53, Isolated from Farmland soil.</title>
        <authorList>
            <person name="Konishi T."/>
            <person name="Kawasaki H."/>
        </authorList>
    </citation>
    <scope>NUCLEOTIDE SEQUENCE [LARGE SCALE GENOMIC DNA]</scope>
    <source>
        <strain evidence="11">skT53</strain>
    </source>
</reference>
<evidence type="ECO:0000313" key="10">
    <source>
        <dbReference type="EMBL" id="BCJ85275.1"/>
    </source>
</evidence>
<dbReference type="GO" id="GO:0005886">
    <property type="term" value="C:plasma membrane"/>
    <property type="evidence" value="ECO:0007669"/>
    <property type="project" value="UniProtKB-SubCell"/>
</dbReference>
<sequence length="89" mass="9698">MGTGFVIQLGQQTMWTTLKIAAPILIFGLVVGLIVSIFQATTQIQEQSLSFIPKILAVVIALAVFGPWMLSVMLDFTNGVLGNLMQFVR</sequence>
<dbReference type="PANTHER" id="PTHR34040:SF2">
    <property type="entry name" value="FLAGELLAR BIOSYNTHETIC PROTEIN FLIQ"/>
    <property type="match status" value="1"/>
</dbReference>
<comment type="function">
    <text evidence="9">Role in flagellar biosynthesis.</text>
</comment>
<dbReference type="AlphaFoldDB" id="A0A7I8D5B9"/>
<dbReference type="InterPro" id="IPR002191">
    <property type="entry name" value="Bac_export_3"/>
</dbReference>
<evidence type="ECO:0000256" key="4">
    <source>
        <dbReference type="ARBA" id="ARBA00022475"/>
    </source>
</evidence>
<keyword evidence="11" id="KW-1185">Reference proteome</keyword>
<gene>
    <name evidence="9 10" type="primary">fliQ</name>
    <name evidence="10" type="ORF">skT53_02600</name>
</gene>
<feature type="transmembrane region" description="Helical" evidence="9">
    <location>
        <begin position="20"/>
        <end position="39"/>
    </location>
</feature>
<dbReference type="PIRSF" id="PIRSF004669">
    <property type="entry name" value="FliQ"/>
    <property type="match status" value="1"/>
</dbReference>
<keyword evidence="5 9" id="KW-0812">Transmembrane</keyword>
<evidence type="ECO:0000256" key="5">
    <source>
        <dbReference type="ARBA" id="ARBA00022692"/>
    </source>
</evidence>
<proteinExistence type="inferred from homology"/>
<dbReference type="PANTHER" id="PTHR34040">
    <property type="entry name" value="FLAGELLAR BIOSYNTHETIC PROTEIN FLIQ"/>
    <property type="match status" value="1"/>
</dbReference>
<dbReference type="Proteomes" id="UP000593802">
    <property type="component" value="Chromosome"/>
</dbReference>
<evidence type="ECO:0000256" key="1">
    <source>
        <dbReference type="ARBA" id="ARBA00004651"/>
    </source>
</evidence>
<evidence type="ECO:0000256" key="9">
    <source>
        <dbReference type="RuleBase" id="RU364090"/>
    </source>
</evidence>
<evidence type="ECO:0000256" key="2">
    <source>
        <dbReference type="ARBA" id="ARBA00006156"/>
    </source>
</evidence>
<dbReference type="GO" id="GO:0009306">
    <property type="term" value="P:protein secretion"/>
    <property type="evidence" value="ECO:0007669"/>
    <property type="project" value="InterPro"/>
</dbReference>
<protein>
    <recommendedName>
        <fullName evidence="3 9">Flagellar biosynthetic protein FliQ</fullName>
    </recommendedName>
</protein>
<keyword evidence="10" id="KW-0282">Flagellum</keyword>
<evidence type="ECO:0000256" key="6">
    <source>
        <dbReference type="ARBA" id="ARBA00022989"/>
    </source>
</evidence>
<keyword evidence="6 9" id="KW-1133">Transmembrane helix</keyword>
<dbReference type="PRINTS" id="PR00952">
    <property type="entry name" value="TYPE3IMQPROT"/>
</dbReference>